<sequence>MKKLTTALSLVAVAGALLTSGCANNPAAEASKPSENAPGAVAPSTPIATTTDDRIAALLPQSIRDKGEIKAAGNIPYPPYTMYDTDSKPTGFDYDLSQALGQKLGIPVSFNQQAFSTIIPSLLSKKFDVILSAMNDTPERQKTLNFVDYTHGGFIILVKSGNPDGVKALLDVCGKTVSVQKATVQGELLRGLETQCKEKGHDGVQVLELPTDLDAQTALRAGKSQAYVVDAPVAEYVVKTAGDGKAFELVRDAEFPAGYLPVFSGMGNLNTDPEFTEALRAAFQALIDDGTYKKILDRYSLTSYAVDSAAVNQGK</sequence>
<dbReference type="Pfam" id="PF00497">
    <property type="entry name" value="SBP_bac_3"/>
    <property type="match status" value="1"/>
</dbReference>
<dbReference type="SMART" id="SM00062">
    <property type="entry name" value="PBPb"/>
    <property type="match status" value="1"/>
</dbReference>
<gene>
    <name evidence="5" type="ORF">AU252_09260</name>
</gene>
<reference evidence="5 6" key="1">
    <citation type="submission" date="2015-12" db="EMBL/GenBank/DDBJ databases">
        <authorList>
            <person name="Shamseldin A."/>
            <person name="Moawad H."/>
            <person name="Abd El-Rahim W.M."/>
            <person name="Sadowsky M.J."/>
        </authorList>
    </citation>
    <scope>NUCLEOTIDE SEQUENCE [LARGE SCALE GENOMIC DNA]</scope>
    <source>
        <strain evidence="5 6">Ar51</strain>
    </source>
</reference>
<evidence type="ECO:0000256" key="3">
    <source>
        <dbReference type="SAM" id="SignalP"/>
    </source>
</evidence>
<dbReference type="Proteomes" id="UP000065151">
    <property type="component" value="Chromosome"/>
</dbReference>
<protein>
    <submittedName>
        <fullName evidence="5">ABC transporter substrate-binding protein</fullName>
    </submittedName>
</protein>
<name>A0A0U2XBM0_9MICC</name>
<dbReference type="AlphaFoldDB" id="A0A0U2XBM0"/>
<dbReference type="SUPFAM" id="SSF53850">
    <property type="entry name" value="Periplasmic binding protein-like II"/>
    <property type="match status" value="1"/>
</dbReference>
<feature type="signal peptide" evidence="3">
    <location>
        <begin position="1"/>
        <end position="23"/>
    </location>
</feature>
<organism evidence="5">
    <name type="scientific">Pseudarthrobacter sulfonivorans</name>
    <dbReference type="NCBI Taxonomy" id="121292"/>
    <lineage>
        <taxon>Bacteria</taxon>
        <taxon>Bacillati</taxon>
        <taxon>Actinomycetota</taxon>
        <taxon>Actinomycetes</taxon>
        <taxon>Micrococcales</taxon>
        <taxon>Micrococcaceae</taxon>
        <taxon>Pseudarthrobacter</taxon>
    </lineage>
</organism>
<dbReference type="PROSITE" id="PS51257">
    <property type="entry name" value="PROKAR_LIPOPROTEIN"/>
    <property type="match status" value="1"/>
</dbReference>
<keyword evidence="1 3" id="KW-0732">Signal</keyword>
<dbReference type="RefSeq" id="WP_058930458.1">
    <property type="nucleotide sequence ID" value="NZ_CP013747.1"/>
</dbReference>
<feature type="region of interest" description="Disordered" evidence="2">
    <location>
        <begin position="26"/>
        <end position="47"/>
    </location>
</feature>
<evidence type="ECO:0000259" key="4">
    <source>
        <dbReference type="SMART" id="SM00062"/>
    </source>
</evidence>
<dbReference type="PANTHER" id="PTHR35936">
    <property type="entry name" value="MEMBRANE-BOUND LYTIC MUREIN TRANSGLYCOSYLASE F"/>
    <property type="match status" value="1"/>
</dbReference>
<dbReference type="CDD" id="cd01004">
    <property type="entry name" value="PBP2_MidA_like"/>
    <property type="match status" value="1"/>
</dbReference>
<evidence type="ECO:0000313" key="6">
    <source>
        <dbReference type="Proteomes" id="UP000065151"/>
    </source>
</evidence>
<evidence type="ECO:0000256" key="2">
    <source>
        <dbReference type="SAM" id="MobiDB-lite"/>
    </source>
</evidence>
<dbReference type="STRING" id="121292.AU252_09260"/>
<feature type="domain" description="Solute-binding protein family 3/N-terminal" evidence="4">
    <location>
        <begin position="68"/>
        <end position="303"/>
    </location>
</feature>
<dbReference type="InterPro" id="IPR001638">
    <property type="entry name" value="Solute-binding_3/MltF_N"/>
</dbReference>
<accession>A0A0U2XBM0</accession>
<feature type="chain" id="PRO_5038642093" evidence="3">
    <location>
        <begin position="24"/>
        <end position="315"/>
    </location>
</feature>
<dbReference type="Gene3D" id="3.40.190.10">
    <property type="entry name" value="Periplasmic binding protein-like II"/>
    <property type="match status" value="2"/>
</dbReference>
<evidence type="ECO:0000313" key="5">
    <source>
        <dbReference type="EMBL" id="ALV41314.1"/>
    </source>
</evidence>
<proteinExistence type="predicted"/>
<evidence type="ECO:0000256" key="1">
    <source>
        <dbReference type="ARBA" id="ARBA00022729"/>
    </source>
</evidence>
<dbReference type="EMBL" id="CP013747">
    <property type="protein sequence ID" value="ALV41314.1"/>
    <property type="molecule type" value="Genomic_DNA"/>
</dbReference>
<dbReference type="PANTHER" id="PTHR35936:SF17">
    <property type="entry name" value="ARGININE-BINDING EXTRACELLULAR PROTEIN ARTP"/>
    <property type="match status" value="1"/>
</dbReference>
<dbReference type="KEGG" id="psul:AU252_09260"/>